<comment type="caution">
    <text evidence="6">The sequence shown here is derived from an EMBL/GenBank/DDBJ whole genome shotgun (WGS) entry which is preliminary data.</text>
</comment>
<feature type="domain" description="Nitroreductase" evidence="5">
    <location>
        <begin position="3"/>
        <end position="51"/>
    </location>
</feature>
<dbReference type="InterPro" id="IPR000415">
    <property type="entry name" value="Nitroreductase-like"/>
</dbReference>
<evidence type="ECO:0000256" key="4">
    <source>
        <dbReference type="ARBA" id="ARBA00023002"/>
    </source>
</evidence>
<keyword evidence="2" id="KW-0285">Flavoprotein</keyword>
<evidence type="ECO:0000256" key="2">
    <source>
        <dbReference type="ARBA" id="ARBA00022630"/>
    </source>
</evidence>
<reference evidence="6" key="1">
    <citation type="submission" date="2013-04" db="EMBL/GenBank/DDBJ databases">
        <authorList>
            <person name="Qu J."/>
            <person name="Murali S.C."/>
            <person name="Bandaranaike D."/>
            <person name="Bellair M."/>
            <person name="Blankenburg K."/>
            <person name="Chao H."/>
            <person name="Dinh H."/>
            <person name="Doddapaneni H."/>
            <person name="Downs B."/>
            <person name="Dugan-Rocha S."/>
            <person name="Elkadiri S."/>
            <person name="Gnanaolivu R.D."/>
            <person name="Hernandez B."/>
            <person name="Javaid M."/>
            <person name="Jayaseelan J.C."/>
            <person name="Lee S."/>
            <person name="Li M."/>
            <person name="Ming W."/>
            <person name="Munidasa M."/>
            <person name="Muniz J."/>
            <person name="Nguyen L."/>
            <person name="Ongeri F."/>
            <person name="Osuji N."/>
            <person name="Pu L.-L."/>
            <person name="Puazo M."/>
            <person name="Qu C."/>
            <person name="Quiroz J."/>
            <person name="Raj R."/>
            <person name="Weissenberger G."/>
            <person name="Xin Y."/>
            <person name="Zou X."/>
            <person name="Han Y."/>
            <person name="Richards S."/>
            <person name="Worley K."/>
            <person name="Muzny D."/>
            <person name="Gibbs R."/>
        </authorList>
    </citation>
    <scope>NUCLEOTIDE SEQUENCE</scope>
    <source>
        <strain evidence="6">Sampled in the wild</strain>
    </source>
</reference>
<dbReference type="Proteomes" id="UP000792457">
    <property type="component" value="Unassembled WGS sequence"/>
</dbReference>
<organism evidence="6 7">
    <name type="scientific">Ladona fulva</name>
    <name type="common">Scarce chaser dragonfly</name>
    <name type="synonym">Libellula fulva</name>
    <dbReference type="NCBI Taxonomy" id="123851"/>
    <lineage>
        <taxon>Eukaryota</taxon>
        <taxon>Metazoa</taxon>
        <taxon>Ecdysozoa</taxon>
        <taxon>Arthropoda</taxon>
        <taxon>Hexapoda</taxon>
        <taxon>Insecta</taxon>
        <taxon>Pterygota</taxon>
        <taxon>Palaeoptera</taxon>
        <taxon>Odonata</taxon>
        <taxon>Epiprocta</taxon>
        <taxon>Anisoptera</taxon>
        <taxon>Libelluloidea</taxon>
        <taxon>Libellulidae</taxon>
        <taxon>Ladona</taxon>
    </lineage>
</organism>
<name>A0A8K0P8U4_LADFU</name>
<dbReference type="GO" id="GO:0005886">
    <property type="term" value="C:plasma membrane"/>
    <property type="evidence" value="ECO:0007669"/>
    <property type="project" value="TreeGrafter"/>
</dbReference>
<keyword evidence="4" id="KW-0560">Oxidoreductase</keyword>
<dbReference type="OrthoDB" id="41362at2759"/>
<dbReference type="PANTHER" id="PTHR23026">
    <property type="entry name" value="NADPH NITROREDUCTASE"/>
    <property type="match status" value="1"/>
</dbReference>
<protein>
    <recommendedName>
        <fullName evidence="5">Nitroreductase domain-containing protein</fullName>
    </recommendedName>
</protein>
<gene>
    <name evidence="6" type="ORF">J437_LFUL016228</name>
</gene>
<proteinExistence type="inferred from homology"/>
<dbReference type="SUPFAM" id="SSF55469">
    <property type="entry name" value="FMN-dependent nitroreductase-like"/>
    <property type="match status" value="1"/>
</dbReference>
<reference evidence="6" key="2">
    <citation type="submission" date="2017-10" db="EMBL/GenBank/DDBJ databases">
        <title>Ladona fulva Genome sequencing and assembly.</title>
        <authorList>
            <person name="Murali S."/>
            <person name="Richards S."/>
            <person name="Bandaranaike D."/>
            <person name="Bellair M."/>
            <person name="Blankenburg K."/>
            <person name="Chao H."/>
            <person name="Dinh H."/>
            <person name="Doddapaneni H."/>
            <person name="Dugan-Rocha S."/>
            <person name="Elkadiri S."/>
            <person name="Gnanaolivu R."/>
            <person name="Hernandez B."/>
            <person name="Skinner E."/>
            <person name="Javaid M."/>
            <person name="Lee S."/>
            <person name="Li M."/>
            <person name="Ming W."/>
            <person name="Munidasa M."/>
            <person name="Muniz J."/>
            <person name="Nguyen L."/>
            <person name="Hughes D."/>
            <person name="Osuji N."/>
            <person name="Pu L.-L."/>
            <person name="Puazo M."/>
            <person name="Qu C."/>
            <person name="Quiroz J."/>
            <person name="Raj R."/>
            <person name="Weissenberger G."/>
            <person name="Xin Y."/>
            <person name="Zou X."/>
            <person name="Han Y."/>
            <person name="Worley K."/>
            <person name="Muzny D."/>
            <person name="Gibbs R."/>
        </authorList>
    </citation>
    <scope>NUCLEOTIDE SEQUENCE</scope>
    <source>
        <strain evidence="6">Sampled in the wild</strain>
    </source>
</reference>
<keyword evidence="7" id="KW-1185">Reference proteome</keyword>
<evidence type="ECO:0000313" key="7">
    <source>
        <dbReference type="Proteomes" id="UP000792457"/>
    </source>
</evidence>
<evidence type="ECO:0000259" key="5">
    <source>
        <dbReference type="Pfam" id="PF00881"/>
    </source>
</evidence>
<dbReference type="EMBL" id="KZ309166">
    <property type="protein sequence ID" value="KAG8237412.1"/>
    <property type="molecule type" value="Genomic_DNA"/>
</dbReference>
<dbReference type="AlphaFoldDB" id="A0A8K0P8U4"/>
<sequence length="142" mass="15768">MSSDPVPFEVIQNVVRAAGTGPSGAHTEPWTFVVVSDPEVKQKVRDIIENEEEINYKKRMVKRFLKCMLSSSFSNFCLNCFQYAGLVSLTSTPLNCGPSLRVLLGRPSSEKLMLLLPVGYPAEDATVPDLSRKPLKDIMVHI</sequence>
<evidence type="ECO:0000256" key="1">
    <source>
        <dbReference type="ARBA" id="ARBA00007118"/>
    </source>
</evidence>
<dbReference type="GO" id="GO:0006570">
    <property type="term" value="P:tyrosine metabolic process"/>
    <property type="evidence" value="ECO:0007669"/>
    <property type="project" value="TreeGrafter"/>
</dbReference>
<keyword evidence="3" id="KW-0288">FMN</keyword>
<dbReference type="Gene3D" id="3.40.109.10">
    <property type="entry name" value="NADH Oxidase"/>
    <property type="match status" value="2"/>
</dbReference>
<accession>A0A8K0P8U4</accession>
<comment type="similarity">
    <text evidence="1">Belongs to the nitroreductase family.</text>
</comment>
<dbReference type="Pfam" id="PF00881">
    <property type="entry name" value="Nitroreductase"/>
    <property type="match status" value="1"/>
</dbReference>
<dbReference type="PANTHER" id="PTHR23026:SF90">
    <property type="entry name" value="IODOTYROSINE DEIODINASE 1"/>
    <property type="match status" value="1"/>
</dbReference>
<dbReference type="GO" id="GO:0140616">
    <property type="term" value="F:iodotyrosine deiodinase activity"/>
    <property type="evidence" value="ECO:0007669"/>
    <property type="project" value="UniProtKB-ARBA"/>
</dbReference>
<dbReference type="InterPro" id="IPR029479">
    <property type="entry name" value="Nitroreductase"/>
</dbReference>
<evidence type="ECO:0000313" key="6">
    <source>
        <dbReference type="EMBL" id="KAG8237412.1"/>
    </source>
</evidence>
<evidence type="ECO:0000256" key="3">
    <source>
        <dbReference type="ARBA" id="ARBA00022643"/>
    </source>
</evidence>
<dbReference type="InterPro" id="IPR050627">
    <property type="entry name" value="Nitroreductase/BluB"/>
</dbReference>